<accession>A0ABY6BIT1</accession>
<evidence type="ECO:0000313" key="1">
    <source>
        <dbReference type="EMBL" id="UXI69005.1"/>
    </source>
</evidence>
<organism evidence="1 2">
    <name type="scientific">Tahibacter amnicola</name>
    <dbReference type="NCBI Taxonomy" id="2976241"/>
    <lineage>
        <taxon>Bacteria</taxon>
        <taxon>Pseudomonadati</taxon>
        <taxon>Pseudomonadota</taxon>
        <taxon>Gammaproteobacteria</taxon>
        <taxon>Lysobacterales</taxon>
        <taxon>Rhodanobacteraceae</taxon>
        <taxon>Tahibacter</taxon>
    </lineage>
</organism>
<protein>
    <submittedName>
        <fullName evidence="1">Uncharacterized protein</fullName>
    </submittedName>
</protein>
<sequence length="168" mass="18271">MRDDLQTLVRQTIPILADANAGRADIEARVLALAGDAALARRLIDWIPEPFGMVLVAHLGDLRFAKTFKAQNAAGEWIEFPLEAEPIFQHALILASALCHNGPQEVFQAVALKSSVVPAVNKALQAGQKLADGTFGATRMLGIPAETYGHAPLRRGVFRALWDRLRGR</sequence>
<dbReference type="EMBL" id="CP104694">
    <property type="protein sequence ID" value="UXI69005.1"/>
    <property type="molecule type" value="Genomic_DNA"/>
</dbReference>
<name>A0ABY6BIT1_9GAMM</name>
<evidence type="ECO:0000313" key="2">
    <source>
        <dbReference type="Proteomes" id="UP001064632"/>
    </source>
</evidence>
<proteinExistence type="predicted"/>
<dbReference type="Proteomes" id="UP001064632">
    <property type="component" value="Chromosome"/>
</dbReference>
<dbReference type="RefSeq" id="WP_261695963.1">
    <property type="nucleotide sequence ID" value="NZ_CP104694.1"/>
</dbReference>
<reference evidence="1" key="1">
    <citation type="submission" date="2022-09" db="EMBL/GenBank/DDBJ databases">
        <title>Tahibacter sp. nov., isolated from a fresh water.</title>
        <authorList>
            <person name="Baek J.H."/>
            <person name="Lee J.K."/>
            <person name="Kim J.M."/>
            <person name="Jeon C.O."/>
        </authorList>
    </citation>
    <scope>NUCLEOTIDE SEQUENCE</scope>
    <source>
        <strain evidence="1">W38</strain>
    </source>
</reference>
<gene>
    <name evidence="1" type="ORF">N4264_04950</name>
</gene>
<keyword evidence="2" id="KW-1185">Reference proteome</keyword>